<evidence type="ECO:0000313" key="3">
    <source>
        <dbReference type="Proteomes" id="UP000783213"/>
    </source>
</evidence>
<name>A0ABQ7IMS1_9HELO</name>
<protein>
    <submittedName>
        <fullName evidence="2">Uncharacterized protein</fullName>
    </submittedName>
</protein>
<sequence>MSDQRPRGHVAVPVTEPSQRRPSWLKKASELQDLWLWGGNVDTEALFLLPTYASNPPKHSRVVLGASTPSHHIPYHIIIRANTNHNIQQPQQPTSRTMTVTLHSSPSSYQVYQYQNQAQHAMWLEQRQVCPTMHKSTQFIIVQPKILKINHIGIMGWKIR</sequence>
<evidence type="ECO:0000313" key="2">
    <source>
        <dbReference type="EMBL" id="KAF7928739.1"/>
    </source>
</evidence>
<reference evidence="2 3" key="1">
    <citation type="journal article" date="2020" name="Genome Biol. Evol.">
        <title>Comparative genomics of Sclerotiniaceae.</title>
        <authorList>
            <person name="Valero Jimenez C.A."/>
            <person name="Steentjes M."/>
            <person name="Scholten O.E."/>
            <person name="Van Kan J.A.L."/>
        </authorList>
    </citation>
    <scope>NUCLEOTIDE SEQUENCE [LARGE SCALE GENOMIC DNA]</scope>
    <source>
        <strain evidence="2 3">B1</strain>
    </source>
</reference>
<dbReference type="Proteomes" id="UP000783213">
    <property type="component" value="Unassembled WGS sequence"/>
</dbReference>
<gene>
    <name evidence="2" type="ORF">EAE98_005795</name>
</gene>
<evidence type="ECO:0000256" key="1">
    <source>
        <dbReference type="SAM" id="MobiDB-lite"/>
    </source>
</evidence>
<dbReference type="GeneID" id="62232569"/>
<dbReference type="RefSeq" id="XP_038810518.1">
    <property type="nucleotide sequence ID" value="XM_038953417.1"/>
</dbReference>
<feature type="region of interest" description="Disordered" evidence="1">
    <location>
        <begin position="1"/>
        <end position="22"/>
    </location>
</feature>
<comment type="caution">
    <text evidence="2">The sequence shown here is derived from an EMBL/GenBank/DDBJ whole genome shotgun (WGS) entry which is preliminary data.</text>
</comment>
<dbReference type="EMBL" id="RCSX01000011">
    <property type="protein sequence ID" value="KAF7928739.1"/>
    <property type="molecule type" value="Genomic_DNA"/>
</dbReference>
<proteinExistence type="predicted"/>
<keyword evidence="3" id="KW-1185">Reference proteome</keyword>
<accession>A0ABQ7IMS1</accession>
<organism evidence="2 3">
    <name type="scientific">Botrytis deweyae</name>
    <dbReference type="NCBI Taxonomy" id="2478750"/>
    <lineage>
        <taxon>Eukaryota</taxon>
        <taxon>Fungi</taxon>
        <taxon>Dikarya</taxon>
        <taxon>Ascomycota</taxon>
        <taxon>Pezizomycotina</taxon>
        <taxon>Leotiomycetes</taxon>
        <taxon>Helotiales</taxon>
        <taxon>Sclerotiniaceae</taxon>
        <taxon>Botrytis</taxon>
    </lineage>
</organism>